<dbReference type="Proteomes" id="UP001266305">
    <property type="component" value="Unassembled WGS sequence"/>
</dbReference>
<keyword evidence="1" id="KW-0325">Glycoprotein</keyword>
<dbReference type="PANTHER" id="PTHR11036:SF80">
    <property type="entry name" value="SEMAPHORIN-7A"/>
    <property type="match status" value="1"/>
</dbReference>
<sequence>MFPLIASSSGHAGQDQVDFGQTELHTVLFHEPGSSFVWVGGRGKVYLFDFPEGKNASVRTDCENYITLLERRGERLLACGTNARHPSCWNLVNGTVVPLGEMRGYAPFSPEENSLVLFEGDEVYSTIRKQEYNGKIPRFRRIQGETELYTSDTVMKNPQFIKATIVHQDQAYDDKIYYFFREDNPDKNPEAPLNVSRVAQLCRGPGTLTCPDPGHRWPWALGQPGLLAGVSSGDLA</sequence>
<evidence type="ECO:0000256" key="1">
    <source>
        <dbReference type="ARBA" id="ARBA00023180"/>
    </source>
</evidence>
<evidence type="ECO:0000313" key="5">
    <source>
        <dbReference type="Proteomes" id="UP001266305"/>
    </source>
</evidence>
<evidence type="ECO:0000256" key="2">
    <source>
        <dbReference type="PROSITE-ProRule" id="PRU00352"/>
    </source>
</evidence>
<proteinExistence type="predicted"/>
<dbReference type="EMBL" id="JASSZA010000008">
    <property type="protein sequence ID" value="KAK2103329.1"/>
    <property type="molecule type" value="Genomic_DNA"/>
</dbReference>
<evidence type="ECO:0000259" key="3">
    <source>
        <dbReference type="PROSITE" id="PS51004"/>
    </source>
</evidence>
<keyword evidence="5" id="KW-1185">Reference proteome</keyword>
<gene>
    <name evidence="4" type="primary">SEMA7A_3</name>
    <name evidence="4" type="ORF">P7K49_017185</name>
</gene>
<dbReference type="SMART" id="SM00630">
    <property type="entry name" value="Sema"/>
    <property type="match status" value="1"/>
</dbReference>
<dbReference type="PROSITE" id="PS51004">
    <property type="entry name" value="SEMA"/>
    <property type="match status" value="1"/>
</dbReference>
<dbReference type="SUPFAM" id="SSF101912">
    <property type="entry name" value="Sema domain"/>
    <property type="match status" value="1"/>
</dbReference>
<comment type="caution">
    <text evidence="2">Lacks conserved residue(s) required for the propagation of feature annotation.</text>
</comment>
<protein>
    <submittedName>
        <fullName evidence="4">Semaphorin-7A</fullName>
    </submittedName>
</protein>
<dbReference type="InterPro" id="IPR015943">
    <property type="entry name" value="WD40/YVTN_repeat-like_dom_sf"/>
</dbReference>
<dbReference type="InterPro" id="IPR036352">
    <property type="entry name" value="Semap_dom_sf"/>
</dbReference>
<organism evidence="4 5">
    <name type="scientific">Saguinus oedipus</name>
    <name type="common">Cotton-top tamarin</name>
    <name type="synonym">Oedipomidas oedipus</name>
    <dbReference type="NCBI Taxonomy" id="9490"/>
    <lineage>
        <taxon>Eukaryota</taxon>
        <taxon>Metazoa</taxon>
        <taxon>Chordata</taxon>
        <taxon>Craniata</taxon>
        <taxon>Vertebrata</taxon>
        <taxon>Euteleostomi</taxon>
        <taxon>Mammalia</taxon>
        <taxon>Eutheria</taxon>
        <taxon>Euarchontoglires</taxon>
        <taxon>Primates</taxon>
        <taxon>Haplorrhini</taxon>
        <taxon>Platyrrhini</taxon>
        <taxon>Cebidae</taxon>
        <taxon>Callitrichinae</taxon>
        <taxon>Saguinus</taxon>
    </lineage>
</organism>
<comment type="caution">
    <text evidence="4">The sequence shown here is derived from an EMBL/GenBank/DDBJ whole genome shotgun (WGS) entry which is preliminary data.</text>
</comment>
<dbReference type="Gene3D" id="2.130.10.10">
    <property type="entry name" value="YVTN repeat-like/Quinoprotein amine dehydrogenase"/>
    <property type="match status" value="1"/>
</dbReference>
<reference evidence="4 5" key="1">
    <citation type="submission" date="2023-05" db="EMBL/GenBank/DDBJ databases">
        <title>B98-5 Cell Line De Novo Hybrid Assembly: An Optical Mapping Approach.</title>
        <authorList>
            <person name="Kananen K."/>
            <person name="Auerbach J.A."/>
            <person name="Kautto E."/>
            <person name="Blachly J.S."/>
        </authorList>
    </citation>
    <scope>NUCLEOTIDE SEQUENCE [LARGE SCALE GENOMIC DNA]</scope>
    <source>
        <strain evidence="4">B95-8</strain>
        <tissue evidence="4">Cell line</tissue>
    </source>
</reference>
<feature type="domain" description="Sema" evidence="3">
    <location>
        <begin position="1"/>
        <end position="236"/>
    </location>
</feature>
<name>A0ABQ9V2V8_SAGOE</name>
<evidence type="ECO:0000313" key="4">
    <source>
        <dbReference type="EMBL" id="KAK2103329.1"/>
    </source>
</evidence>
<accession>A0ABQ9V2V8</accession>
<dbReference type="PANTHER" id="PTHR11036">
    <property type="entry name" value="SEMAPHORIN"/>
    <property type="match status" value="1"/>
</dbReference>
<dbReference type="InterPro" id="IPR001627">
    <property type="entry name" value="Semap_dom"/>
</dbReference>
<dbReference type="InterPro" id="IPR027231">
    <property type="entry name" value="Semaphorin"/>
</dbReference>